<accession>A0A2R4NEF5</accession>
<sequence>MPALWRSDDNPGTLTRAAPLRAAFFCRQKCHQQASLRIFTTCSSVPFLFPAQGVMPGSDDILTGQTAKEKGVIPC</sequence>
<name>A0A2R4NEF5_KLEPN</name>
<reference evidence="1" key="1">
    <citation type="submission" date="2017-10" db="EMBL/GenBank/DDBJ databases">
        <title>Complete sequence of p911021-tetA.</title>
        <authorList>
            <person name="Feng J."/>
            <person name="Zeng L."/>
            <person name="Jiang X."/>
            <person name="Zhan Z."/>
            <person name="Luo W."/>
            <person name="Zhao Y."/>
            <person name="Tong Y."/>
            <person name="Zhou D."/>
        </authorList>
    </citation>
    <scope>NUCLEOTIDE SEQUENCE</scope>
    <source>
        <plasmid evidence="1">p911021-tetA</plasmid>
    </source>
</reference>
<geneLocation type="plasmid" evidence="1">
    <name>p911021-tetA</name>
</geneLocation>
<proteinExistence type="predicted"/>
<dbReference type="EMBL" id="MG288679">
    <property type="protein sequence ID" value="AVX34478.1"/>
    <property type="molecule type" value="Genomic_DNA"/>
</dbReference>
<evidence type="ECO:0000313" key="1">
    <source>
        <dbReference type="EMBL" id="AVX34478.1"/>
    </source>
</evidence>
<organism evidence="1">
    <name type="scientific">Klebsiella pneumoniae</name>
    <dbReference type="NCBI Taxonomy" id="573"/>
    <lineage>
        <taxon>Bacteria</taxon>
        <taxon>Pseudomonadati</taxon>
        <taxon>Pseudomonadota</taxon>
        <taxon>Gammaproteobacteria</taxon>
        <taxon>Enterobacterales</taxon>
        <taxon>Enterobacteriaceae</taxon>
        <taxon>Klebsiella/Raoultella group</taxon>
        <taxon>Klebsiella</taxon>
        <taxon>Klebsiella pneumoniae complex</taxon>
    </lineage>
</organism>
<dbReference type="AlphaFoldDB" id="A0A2R4NEF5"/>
<protein>
    <submittedName>
        <fullName evidence="1">Uncharacterized protein</fullName>
    </submittedName>
</protein>
<keyword evidence="1" id="KW-0614">Plasmid</keyword>